<dbReference type="PANTHER" id="PTHR35089:SF1">
    <property type="entry name" value="CHAPERONE PROTEIN SKP"/>
    <property type="match status" value="1"/>
</dbReference>
<dbReference type="InterPro" id="IPR024930">
    <property type="entry name" value="Skp_dom_sf"/>
</dbReference>
<dbReference type="EMBL" id="SLUN01000003">
    <property type="protein sequence ID" value="TCL75227.1"/>
    <property type="molecule type" value="Genomic_DNA"/>
</dbReference>
<comment type="similarity">
    <text evidence="1">Belongs to the Skp family.</text>
</comment>
<dbReference type="Proteomes" id="UP000295008">
    <property type="component" value="Unassembled WGS sequence"/>
</dbReference>
<dbReference type="SMART" id="SM00935">
    <property type="entry name" value="OmpH"/>
    <property type="match status" value="1"/>
</dbReference>
<dbReference type="GO" id="GO:0005829">
    <property type="term" value="C:cytosol"/>
    <property type="evidence" value="ECO:0007669"/>
    <property type="project" value="TreeGrafter"/>
</dbReference>
<dbReference type="OrthoDB" id="1629169at2"/>
<evidence type="ECO:0000313" key="3">
    <source>
        <dbReference type="EMBL" id="TCL75227.1"/>
    </source>
</evidence>
<protein>
    <submittedName>
        <fullName evidence="3">Periplasmic chaperone for outer membrane proteins Skp</fullName>
    </submittedName>
</protein>
<dbReference type="GO" id="GO:0051082">
    <property type="term" value="F:unfolded protein binding"/>
    <property type="evidence" value="ECO:0007669"/>
    <property type="project" value="InterPro"/>
</dbReference>
<evidence type="ECO:0000256" key="2">
    <source>
        <dbReference type="ARBA" id="ARBA00022729"/>
    </source>
</evidence>
<keyword evidence="4" id="KW-1185">Reference proteome</keyword>
<accession>A0A4V2QGC1</accession>
<gene>
    <name evidence="3" type="ORF">EDC14_1003159</name>
</gene>
<dbReference type="Pfam" id="PF03938">
    <property type="entry name" value="OmpH"/>
    <property type="match status" value="1"/>
</dbReference>
<sequence>MPNLKKAIPSLFLVALVIFGIGLAVFQSGKADAASAPAPVIGVVDYSYLLNHHPGTPKANQALQAAQDQAKKEYTEKVTTLKDKERQDLERQLQSRVEQKRQELLKPLMEQINAAIKTVAEGKKLTMVVHKNAVVYGGLDITTEVAKKLGAK</sequence>
<dbReference type="SUPFAM" id="SSF111384">
    <property type="entry name" value="OmpH-like"/>
    <property type="match status" value="1"/>
</dbReference>
<evidence type="ECO:0000313" key="4">
    <source>
        <dbReference type="Proteomes" id="UP000295008"/>
    </source>
</evidence>
<name>A0A4V2QGC1_HYDET</name>
<dbReference type="AlphaFoldDB" id="A0A4V2QGC1"/>
<evidence type="ECO:0000256" key="1">
    <source>
        <dbReference type="ARBA" id="ARBA00009091"/>
    </source>
</evidence>
<dbReference type="RefSeq" id="WP_132012900.1">
    <property type="nucleotide sequence ID" value="NZ_SLUN01000003.1"/>
</dbReference>
<dbReference type="GO" id="GO:0050821">
    <property type="term" value="P:protein stabilization"/>
    <property type="evidence" value="ECO:0007669"/>
    <property type="project" value="TreeGrafter"/>
</dbReference>
<keyword evidence="2" id="KW-0732">Signal</keyword>
<proteinExistence type="inferred from homology"/>
<dbReference type="PANTHER" id="PTHR35089">
    <property type="entry name" value="CHAPERONE PROTEIN SKP"/>
    <property type="match status" value="1"/>
</dbReference>
<reference evidence="3 4" key="1">
    <citation type="submission" date="2019-03" db="EMBL/GenBank/DDBJ databases">
        <title>Genomic Encyclopedia of Type Strains, Phase IV (KMG-IV): sequencing the most valuable type-strain genomes for metagenomic binning, comparative biology and taxonomic classification.</title>
        <authorList>
            <person name="Goeker M."/>
        </authorList>
    </citation>
    <scope>NUCLEOTIDE SEQUENCE [LARGE SCALE GENOMIC DNA]</scope>
    <source>
        <strain evidence="3 4">LX-B</strain>
    </source>
</reference>
<organism evidence="3 4">
    <name type="scientific">Hydrogenispora ethanolica</name>
    <dbReference type="NCBI Taxonomy" id="1082276"/>
    <lineage>
        <taxon>Bacteria</taxon>
        <taxon>Bacillati</taxon>
        <taxon>Bacillota</taxon>
        <taxon>Hydrogenispora</taxon>
    </lineage>
</organism>
<dbReference type="InterPro" id="IPR005632">
    <property type="entry name" value="Chaperone_Skp"/>
</dbReference>
<comment type="caution">
    <text evidence="3">The sequence shown here is derived from an EMBL/GenBank/DDBJ whole genome shotgun (WGS) entry which is preliminary data.</text>
</comment>
<dbReference type="Gene3D" id="3.30.910.20">
    <property type="entry name" value="Skp domain"/>
    <property type="match status" value="1"/>
</dbReference>